<proteinExistence type="predicted"/>
<dbReference type="GO" id="GO:0000398">
    <property type="term" value="P:mRNA splicing, via spliceosome"/>
    <property type="evidence" value="ECO:0007669"/>
    <property type="project" value="TreeGrafter"/>
</dbReference>
<dbReference type="PANTHER" id="PTHR20978:SF10">
    <property type="entry name" value="SPLICING FACTOR SUBUNIT"/>
    <property type="match status" value="1"/>
</dbReference>
<dbReference type="Gramene" id="AET1Gv20825200.9">
    <property type="protein sequence ID" value="AET1Gv20825200.9"/>
    <property type="gene ID" value="AET1Gv20825200"/>
</dbReference>
<sequence>LRPVPLADQLPSPSPVRPEAPDQTSRAQLGFRDFPSPESTATSSPRAPAGAIPRPRRLAPRRPSRISAASPPPPPPRAPPLSVSTRAARRSDSGVPGSPIQGQGHTRRPPCSDRFNINSQLEHLQAKYVGTGHADLTRFEWAVNIQRDSYASYIGHYPMLAYFSIAENESIGRERYEFMQKMLLPCGLPPERDED</sequence>
<name>A0A452ZLP3_AEGTS</name>
<keyword evidence="3" id="KW-1185">Reference proteome</keyword>
<evidence type="ECO:0008006" key="4">
    <source>
        <dbReference type="Google" id="ProtNLM"/>
    </source>
</evidence>
<dbReference type="AlphaFoldDB" id="A0A452ZLP3"/>
<reference evidence="3" key="1">
    <citation type="journal article" date="2014" name="Science">
        <title>Ancient hybridizations among the ancestral genomes of bread wheat.</title>
        <authorList>
            <consortium name="International Wheat Genome Sequencing Consortium,"/>
            <person name="Marcussen T."/>
            <person name="Sandve S.R."/>
            <person name="Heier L."/>
            <person name="Spannagl M."/>
            <person name="Pfeifer M."/>
            <person name="Jakobsen K.S."/>
            <person name="Wulff B.B."/>
            <person name="Steuernagel B."/>
            <person name="Mayer K.F."/>
            <person name="Olsen O.A."/>
        </authorList>
    </citation>
    <scope>NUCLEOTIDE SEQUENCE [LARGE SCALE GENOMIC DNA]</scope>
    <source>
        <strain evidence="3">cv. AL8/78</strain>
    </source>
</reference>
<dbReference type="STRING" id="200361.A0A452ZLP3"/>
<dbReference type="InterPro" id="IPR009846">
    <property type="entry name" value="SF3b5/RDS3-10"/>
</dbReference>
<dbReference type="Proteomes" id="UP000015105">
    <property type="component" value="Chromosome 1D"/>
</dbReference>
<feature type="compositionally biased region" description="Basic residues" evidence="1">
    <location>
        <begin position="54"/>
        <end position="64"/>
    </location>
</feature>
<reference evidence="2" key="5">
    <citation type="journal article" date="2021" name="G3 (Bethesda)">
        <title>Aegilops tauschii genome assembly Aet v5.0 features greater sequence contiguity and improved annotation.</title>
        <authorList>
            <person name="Wang L."/>
            <person name="Zhu T."/>
            <person name="Rodriguez J.C."/>
            <person name="Deal K.R."/>
            <person name="Dubcovsky J."/>
            <person name="McGuire P.E."/>
            <person name="Lux T."/>
            <person name="Spannagl M."/>
            <person name="Mayer K.F.X."/>
            <person name="Baldrich P."/>
            <person name="Meyers B.C."/>
            <person name="Huo N."/>
            <person name="Gu Y.Q."/>
            <person name="Zhou H."/>
            <person name="Devos K.M."/>
            <person name="Bennetzen J.L."/>
            <person name="Unver T."/>
            <person name="Budak H."/>
            <person name="Gulick P.J."/>
            <person name="Galiba G."/>
            <person name="Kalapos B."/>
            <person name="Nelson D.R."/>
            <person name="Li P."/>
            <person name="You F.M."/>
            <person name="Luo M.C."/>
            <person name="Dvorak J."/>
        </authorList>
    </citation>
    <scope>NUCLEOTIDE SEQUENCE [LARGE SCALE GENOMIC DNA]</scope>
    <source>
        <strain evidence="2">cv. AL8/78</strain>
    </source>
</reference>
<dbReference type="GO" id="GO:0071011">
    <property type="term" value="C:precatalytic spliceosome"/>
    <property type="evidence" value="ECO:0007669"/>
    <property type="project" value="TreeGrafter"/>
</dbReference>
<evidence type="ECO:0000313" key="3">
    <source>
        <dbReference type="Proteomes" id="UP000015105"/>
    </source>
</evidence>
<organism evidence="2 3">
    <name type="scientific">Aegilops tauschii subsp. strangulata</name>
    <name type="common">Goatgrass</name>
    <dbReference type="NCBI Taxonomy" id="200361"/>
    <lineage>
        <taxon>Eukaryota</taxon>
        <taxon>Viridiplantae</taxon>
        <taxon>Streptophyta</taxon>
        <taxon>Embryophyta</taxon>
        <taxon>Tracheophyta</taxon>
        <taxon>Spermatophyta</taxon>
        <taxon>Magnoliopsida</taxon>
        <taxon>Liliopsida</taxon>
        <taxon>Poales</taxon>
        <taxon>Poaceae</taxon>
        <taxon>BOP clade</taxon>
        <taxon>Pooideae</taxon>
        <taxon>Triticodae</taxon>
        <taxon>Triticeae</taxon>
        <taxon>Triticinae</taxon>
        <taxon>Aegilops</taxon>
    </lineage>
</organism>
<feature type="region of interest" description="Disordered" evidence="1">
    <location>
        <begin position="1"/>
        <end position="115"/>
    </location>
</feature>
<evidence type="ECO:0000313" key="2">
    <source>
        <dbReference type="EnsemblPlants" id="AET1Gv20825200.9"/>
    </source>
</evidence>
<reference evidence="3" key="2">
    <citation type="journal article" date="2017" name="Nat. Plants">
        <title>The Aegilops tauschii genome reveals multiple impacts of transposons.</title>
        <authorList>
            <person name="Zhao G."/>
            <person name="Zou C."/>
            <person name="Li K."/>
            <person name="Wang K."/>
            <person name="Li T."/>
            <person name="Gao L."/>
            <person name="Zhang X."/>
            <person name="Wang H."/>
            <person name="Yang Z."/>
            <person name="Liu X."/>
            <person name="Jiang W."/>
            <person name="Mao L."/>
            <person name="Kong X."/>
            <person name="Jiao Y."/>
            <person name="Jia J."/>
        </authorList>
    </citation>
    <scope>NUCLEOTIDE SEQUENCE [LARGE SCALE GENOMIC DNA]</scope>
    <source>
        <strain evidence="3">cv. AL8/78</strain>
    </source>
</reference>
<dbReference type="PANTHER" id="PTHR20978">
    <property type="entry name" value="SPLICING FACTOR 3B SUBUNIT 5"/>
    <property type="match status" value="1"/>
</dbReference>
<dbReference type="Pfam" id="PF07189">
    <property type="entry name" value="SF3b10"/>
    <property type="match status" value="1"/>
</dbReference>
<dbReference type="GO" id="GO:0005686">
    <property type="term" value="C:U2 snRNP"/>
    <property type="evidence" value="ECO:0007669"/>
    <property type="project" value="TreeGrafter"/>
</dbReference>
<evidence type="ECO:0000256" key="1">
    <source>
        <dbReference type="SAM" id="MobiDB-lite"/>
    </source>
</evidence>
<protein>
    <recommendedName>
        <fullName evidence="4">Splicing factor subunit</fullName>
    </recommendedName>
</protein>
<reference evidence="2" key="3">
    <citation type="journal article" date="2017" name="Nature">
        <title>Genome sequence of the progenitor of the wheat D genome Aegilops tauschii.</title>
        <authorList>
            <person name="Luo M.C."/>
            <person name="Gu Y.Q."/>
            <person name="Puiu D."/>
            <person name="Wang H."/>
            <person name="Twardziok S.O."/>
            <person name="Deal K.R."/>
            <person name="Huo N."/>
            <person name="Zhu T."/>
            <person name="Wang L."/>
            <person name="Wang Y."/>
            <person name="McGuire P.E."/>
            <person name="Liu S."/>
            <person name="Long H."/>
            <person name="Ramasamy R.K."/>
            <person name="Rodriguez J.C."/>
            <person name="Van S.L."/>
            <person name="Yuan L."/>
            <person name="Wang Z."/>
            <person name="Xia Z."/>
            <person name="Xiao L."/>
            <person name="Anderson O.D."/>
            <person name="Ouyang S."/>
            <person name="Liang Y."/>
            <person name="Zimin A.V."/>
            <person name="Pertea G."/>
            <person name="Qi P."/>
            <person name="Bennetzen J.L."/>
            <person name="Dai X."/>
            <person name="Dawson M.W."/>
            <person name="Muller H.G."/>
            <person name="Kugler K."/>
            <person name="Rivarola-Duarte L."/>
            <person name="Spannagl M."/>
            <person name="Mayer K.F.X."/>
            <person name="Lu F.H."/>
            <person name="Bevan M.W."/>
            <person name="Leroy P."/>
            <person name="Li P."/>
            <person name="You F.M."/>
            <person name="Sun Q."/>
            <person name="Liu Z."/>
            <person name="Lyons E."/>
            <person name="Wicker T."/>
            <person name="Salzberg S.L."/>
            <person name="Devos K.M."/>
            <person name="Dvorak J."/>
        </authorList>
    </citation>
    <scope>NUCLEOTIDE SEQUENCE [LARGE SCALE GENOMIC DNA]</scope>
    <source>
        <strain evidence="2">cv. AL8/78</strain>
    </source>
</reference>
<feature type="compositionally biased region" description="Pro residues" evidence="1">
    <location>
        <begin position="70"/>
        <end position="79"/>
    </location>
</feature>
<feature type="compositionally biased region" description="Low complexity" evidence="1">
    <location>
        <begin position="43"/>
        <end position="53"/>
    </location>
</feature>
<dbReference type="EnsemblPlants" id="AET1Gv20825200.9">
    <property type="protein sequence ID" value="AET1Gv20825200.9"/>
    <property type="gene ID" value="AET1Gv20825200"/>
</dbReference>
<reference evidence="2" key="4">
    <citation type="submission" date="2019-03" db="UniProtKB">
        <authorList>
            <consortium name="EnsemblPlants"/>
        </authorList>
    </citation>
    <scope>IDENTIFICATION</scope>
</reference>
<accession>A0A452ZLP3</accession>